<dbReference type="EMBL" id="RQTK01001559">
    <property type="protein sequence ID" value="RUS69842.1"/>
    <property type="molecule type" value="Genomic_DNA"/>
</dbReference>
<dbReference type="InterPro" id="IPR050111">
    <property type="entry name" value="C-type_lectin/snaclec_domain"/>
</dbReference>
<dbReference type="PROSITE" id="PS50041">
    <property type="entry name" value="C_TYPE_LECTIN_2"/>
    <property type="match status" value="2"/>
</dbReference>
<feature type="domain" description="C-type lectin" evidence="2">
    <location>
        <begin position="188"/>
        <end position="316"/>
    </location>
</feature>
<dbReference type="CDD" id="cd00037">
    <property type="entry name" value="CLECT"/>
    <property type="match status" value="2"/>
</dbReference>
<dbReference type="OrthoDB" id="6038689at2759"/>
<keyword evidence="4" id="KW-1185">Reference proteome</keyword>
<feature type="domain" description="C-type lectin" evidence="2">
    <location>
        <begin position="26"/>
        <end position="143"/>
    </location>
</feature>
<evidence type="ECO:0000313" key="3">
    <source>
        <dbReference type="EMBL" id="RUS69842.1"/>
    </source>
</evidence>
<dbReference type="SMART" id="SM00034">
    <property type="entry name" value="CLECT"/>
    <property type="match status" value="2"/>
</dbReference>
<dbReference type="InterPro" id="IPR001304">
    <property type="entry name" value="C-type_lectin-like"/>
</dbReference>
<protein>
    <recommendedName>
        <fullName evidence="2">C-type lectin domain-containing protein</fullName>
    </recommendedName>
</protein>
<gene>
    <name evidence="3" type="ORF">EGW08_022394</name>
</gene>
<dbReference type="AlphaFoldDB" id="A0A3S0Z9G8"/>
<organism evidence="3 4">
    <name type="scientific">Elysia chlorotica</name>
    <name type="common">Eastern emerald elysia</name>
    <name type="synonym">Sea slug</name>
    <dbReference type="NCBI Taxonomy" id="188477"/>
    <lineage>
        <taxon>Eukaryota</taxon>
        <taxon>Metazoa</taxon>
        <taxon>Spiralia</taxon>
        <taxon>Lophotrochozoa</taxon>
        <taxon>Mollusca</taxon>
        <taxon>Gastropoda</taxon>
        <taxon>Heterobranchia</taxon>
        <taxon>Euthyneura</taxon>
        <taxon>Panpulmonata</taxon>
        <taxon>Sacoglossa</taxon>
        <taxon>Placobranchoidea</taxon>
        <taxon>Plakobranchidae</taxon>
        <taxon>Elysia</taxon>
    </lineage>
</organism>
<evidence type="ECO:0000259" key="2">
    <source>
        <dbReference type="PROSITE" id="PS50041"/>
    </source>
</evidence>
<name>A0A3S0Z9G8_ELYCH</name>
<dbReference type="InterPro" id="IPR016187">
    <property type="entry name" value="CTDL_fold"/>
</dbReference>
<comment type="caution">
    <text evidence="3">The sequence shown here is derived from an EMBL/GenBank/DDBJ whole genome shotgun (WGS) entry which is preliminary data.</text>
</comment>
<evidence type="ECO:0000256" key="1">
    <source>
        <dbReference type="SAM" id="MobiDB-lite"/>
    </source>
</evidence>
<reference evidence="3 4" key="1">
    <citation type="submission" date="2019-01" db="EMBL/GenBank/DDBJ databases">
        <title>A draft genome assembly of the solar-powered sea slug Elysia chlorotica.</title>
        <authorList>
            <person name="Cai H."/>
            <person name="Li Q."/>
            <person name="Fang X."/>
            <person name="Li J."/>
            <person name="Curtis N.E."/>
            <person name="Altenburger A."/>
            <person name="Shibata T."/>
            <person name="Feng M."/>
            <person name="Maeda T."/>
            <person name="Schwartz J.A."/>
            <person name="Shigenobu S."/>
            <person name="Lundholm N."/>
            <person name="Nishiyama T."/>
            <person name="Yang H."/>
            <person name="Hasebe M."/>
            <person name="Li S."/>
            <person name="Pierce S.K."/>
            <person name="Wang J."/>
        </authorList>
    </citation>
    <scope>NUCLEOTIDE SEQUENCE [LARGE SCALE GENOMIC DNA]</scope>
    <source>
        <strain evidence="3">EC2010</strain>
        <tissue evidence="3">Whole organism of an adult</tissue>
    </source>
</reference>
<evidence type="ECO:0000313" key="4">
    <source>
        <dbReference type="Proteomes" id="UP000271974"/>
    </source>
</evidence>
<proteinExistence type="predicted"/>
<dbReference type="PANTHER" id="PTHR22803">
    <property type="entry name" value="MANNOSE, PHOSPHOLIPASE, LECTIN RECEPTOR RELATED"/>
    <property type="match status" value="1"/>
</dbReference>
<dbReference type="InterPro" id="IPR016186">
    <property type="entry name" value="C-type_lectin-like/link_sf"/>
</dbReference>
<dbReference type="SUPFAM" id="SSF56436">
    <property type="entry name" value="C-type lectin-like"/>
    <property type="match status" value="2"/>
</dbReference>
<feature type="non-terminal residue" evidence="3">
    <location>
        <position position="1"/>
    </location>
</feature>
<dbReference type="Gene3D" id="3.10.100.10">
    <property type="entry name" value="Mannose-Binding Protein A, subunit A"/>
    <property type="match status" value="2"/>
</dbReference>
<sequence length="362" mass="40910">QGEKTVSESVDLVTTENGCPPGFSSFEDSCYSASELPRTWKEARAICKTVGPGGDLASVNSKKEYDYIRHEFGVEPNEELWIGLRKKVFGEPYTWTDGEKVQYLPWTHNYTGQEQYSYAALSMDSAQFQPEANPKRTLKFLCETPRATVKKSDDAGPVRDGLLTGRGTDEDTGPEGMPTQCEEGWEQFDNKCYKAFFDKSTFKDARAKCRQAGSELLSIHSPSEGRFVRTKLLKDSPNEFFWMGLSYDKYGMHWSDGSPFDFSNFAPGMDGTKKTLSSTMANMDRLEKKYGIRPNDMIILYWTSNDPQKESCYVCLKFGGMAKKQGDTTTRATTTLGSTKSTPFSEQWIIPRAKPPHDRQYE</sequence>
<feature type="region of interest" description="Disordered" evidence="1">
    <location>
        <begin position="151"/>
        <end position="179"/>
    </location>
</feature>
<dbReference type="Proteomes" id="UP000271974">
    <property type="component" value="Unassembled WGS sequence"/>
</dbReference>
<feature type="non-terminal residue" evidence="3">
    <location>
        <position position="362"/>
    </location>
</feature>
<accession>A0A3S0Z9G8</accession>
<dbReference type="Pfam" id="PF00059">
    <property type="entry name" value="Lectin_C"/>
    <property type="match status" value="2"/>
</dbReference>